<reference evidence="1" key="2">
    <citation type="submission" date="2015-03" db="EMBL/GenBank/DDBJ databases">
        <authorList>
            <person name="Chow C.-E.T."/>
            <person name="Winget D.M."/>
            <person name="White R.A.III."/>
            <person name="Hallam S.J."/>
            <person name="Suttle C.A."/>
        </authorList>
    </citation>
    <scope>NUCLEOTIDE SEQUENCE</scope>
    <source>
        <strain evidence="1">Anoxic3_3</strain>
    </source>
</reference>
<evidence type="ECO:0000313" key="1">
    <source>
        <dbReference type="EMBL" id="AKH46006.1"/>
    </source>
</evidence>
<proteinExistence type="predicted"/>
<protein>
    <submittedName>
        <fullName evidence="1">Uncharacterized protein</fullName>
    </submittedName>
</protein>
<accession>A0A0F7L4U9</accession>
<dbReference type="EMBL" id="KR029578">
    <property type="protein sequence ID" value="AKH46006.1"/>
    <property type="molecule type" value="Genomic_DNA"/>
</dbReference>
<sequence length="168" mass="18174">MVQAVDYLGIRNQLTSIIQAANTTTATYNLSNSLTASIVTITNRDLSIEPLMITEFPAVSVRLVSKTEDFAEFGNGIIDRDITVSAQIACVYDSGDKASAEDNLWIMVRNVEANLRLNTDLNNYNTAGAKVTAILPASAEFVDNFGDESSYNKSATIDIAININSIDV</sequence>
<name>A0A0F7L4U9_9VIRU</name>
<reference evidence="1" key="1">
    <citation type="journal article" date="2015" name="Front. Microbiol.">
        <title>Combining genomic sequencing methods to explore viral diversity and reveal potential virus-host interactions.</title>
        <authorList>
            <person name="Chow C.E."/>
            <person name="Winget D.M."/>
            <person name="White R.A.III."/>
            <person name="Hallam S.J."/>
            <person name="Suttle C.A."/>
        </authorList>
    </citation>
    <scope>NUCLEOTIDE SEQUENCE</scope>
    <source>
        <strain evidence="1">Anoxic3_3</strain>
    </source>
</reference>
<organism evidence="1">
    <name type="scientific">uncultured marine virus</name>
    <dbReference type="NCBI Taxonomy" id="186617"/>
    <lineage>
        <taxon>Viruses</taxon>
        <taxon>environmental samples</taxon>
    </lineage>
</organism>